<dbReference type="InterPro" id="IPR001173">
    <property type="entry name" value="Glyco_trans_2-like"/>
</dbReference>
<dbReference type="Gene3D" id="3.90.550.10">
    <property type="entry name" value="Spore Coat Polysaccharide Biosynthesis Protein SpsA, Chain A"/>
    <property type="match status" value="1"/>
</dbReference>
<dbReference type="InterPro" id="IPR029044">
    <property type="entry name" value="Nucleotide-diphossugar_trans"/>
</dbReference>
<dbReference type="PANTHER" id="PTHR10859:SF91">
    <property type="entry name" value="DOLICHYL-PHOSPHATE BETA-GLUCOSYLTRANSFERASE"/>
    <property type="match status" value="1"/>
</dbReference>
<dbReference type="EMBL" id="BARV01007572">
    <property type="protein sequence ID" value="GAI09796.1"/>
    <property type="molecule type" value="Genomic_DNA"/>
</dbReference>
<name>X1LVF2_9ZZZZ</name>
<comment type="caution">
    <text evidence="2">The sequence shown here is derived from an EMBL/GenBank/DDBJ whole genome shotgun (WGS) entry which is preliminary data.</text>
</comment>
<organism evidence="2">
    <name type="scientific">marine sediment metagenome</name>
    <dbReference type="NCBI Taxonomy" id="412755"/>
    <lineage>
        <taxon>unclassified sequences</taxon>
        <taxon>metagenomes</taxon>
        <taxon>ecological metagenomes</taxon>
    </lineage>
</organism>
<dbReference type="AlphaFoldDB" id="X1LVF2"/>
<dbReference type="Pfam" id="PF00535">
    <property type="entry name" value="Glycos_transf_2"/>
    <property type="match status" value="1"/>
</dbReference>
<feature type="non-terminal residue" evidence="2">
    <location>
        <position position="163"/>
    </location>
</feature>
<protein>
    <recommendedName>
        <fullName evidence="1">Glycosyltransferase 2-like domain-containing protein</fullName>
    </recommendedName>
</protein>
<dbReference type="GO" id="GO:0006487">
    <property type="term" value="P:protein N-linked glycosylation"/>
    <property type="evidence" value="ECO:0007669"/>
    <property type="project" value="TreeGrafter"/>
</dbReference>
<feature type="domain" description="Glycosyltransferase 2-like" evidence="1">
    <location>
        <begin position="3"/>
        <end position="137"/>
    </location>
</feature>
<accession>X1LVF2</accession>
<sequence length="163" mass="18635">MLSVVIPTYNEEKVISNTLMEIQKHFERKRIPYEIIVVDDGSGDSTVRIVEALIKENKKLMLLRNISRCGKGAAVRKGLLNASGKYIMFCDADLSIPIEETSKFLEWAAAGYDIVIGSRRLPESEIQRFQPYTRTLARFLFQYLVKIVVRGFNDTQCGFKCFT</sequence>
<evidence type="ECO:0000313" key="2">
    <source>
        <dbReference type="EMBL" id="GAI09796.1"/>
    </source>
</evidence>
<dbReference type="PANTHER" id="PTHR10859">
    <property type="entry name" value="GLYCOSYL TRANSFERASE"/>
    <property type="match status" value="1"/>
</dbReference>
<gene>
    <name evidence="2" type="ORF">S06H3_15390</name>
</gene>
<reference evidence="2" key="1">
    <citation type="journal article" date="2014" name="Front. Microbiol.">
        <title>High frequency of phylogenetically diverse reductive dehalogenase-homologous genes in deep subseafloor sedimentary metagenomes.</title>
        <authorList>
            <person name="Kawai M."/>
            <person name="Futagami T."/>
            <person name="Toyoda A."/>
            <person name="Takaki Y."/>
            <person name="Nishi S."/>
            <person name="Hori S."/>
            <person name="Arai W."/>
            <person name="Tsubouchi T."/>
            <person name="Morono Y."/>
            <person name="Uchiyama I."/>
            <person name="Ito T."/>
            <person name="Fujiyama A."/>
            <person name="Inagaki F."/>
            <person name="Takami H."/>
        </authorList>
    </citation>
    <scope>NUCLEOTIDE SEQUENCE</scope>
    <source>
        <strain evidence="2">Expedition CK06-06</strain>
    </source>
</reference>
<evidence type="ECO:0000259" key="1">
    <source>
        <dbReference type="Pfam" id="PF00535"/>
    </source>
</evidence>
<proteinExistence type="predicted"/>
<dbReference type="SUPFAM" id="SSF53448">
    <property type="entry name" value="Nucleotide-diphospho-sugar transferases"/>
    <property type="match status" value="1"/>
</dbReference>